<dbReference type="Pfam" id="PF02393">
    <property type="entry name" value="US22"/>
    <property type="match status" value="1"/>
</dbReference>
<organism evidence="1 2">
    <name type="scientific">Astyanax mexicanus</name>
    <name type="common">Blind cave fish</name>
    <name type="synonym">Astyanax fasciatus mexicanus</name>
    <dbReference type="NCBI Taxonomy" id="7994"/>
    <lineage>
        <taxon>Eukaryota</taxon>
        <taxon>Metazoa</taxon>
        <taxon>Chordata</taxon>
        <taxon>Craniata</taxon>
        <taxon>Vertebrata</taxon>
        <taxon>Euteleostomi</taxon>
        <taxon>Actinopterygii</taxon>
        <taxon>Neopterygii</taxon>
        <taxon>Teleostei</taxon>
        <taxon>Ostariophysi</taxon>
        <taxon>Characiformes</taxon>
        <taxon>Characoidei</taxon>
        <taxon>Acestrorhamphidae</taxon>
        <taxon>Acestrorhamphinae</taxon>
        <taxon>Astyanax</taxon>
    </lineage>
</organism>
<name>A0A8T2KRX5_ASTMX</name>
<feature type="non-terminal residue" evidence="1">
    <location>
        <position position="208"/>
    </location>
</feature>
<protein>
    <submittedName>
        <fullName evidence="1">Uncharacterized protein</fullName>
    </submittedName>
</protein>
<comment type="caution">
    <text evidence="1">The sequence shown here is derived from an EMBL/GenBank/DDBJ whole genome shotgun (WGS) entry which is preliminary data.</text>
</comment>
<dbReference type="InterPro" id="IPR003360">
    <property type="entry name" value="US22-like"/>
</dbReference>
<sequence length="208" mass="23823">IVSVSFSNPCIFILKTESLLGSPSSSSGHDSFCWIPLSKYRAANSSVQSYLTKLESVVSKHSGEKIHLKKYKFRVGSLEDTSYKNNTDILQEWEQFYLEQQKKMAVIGVLENFPCGEDSAELVLMVCEDKRVFAYEDEHLHLVASSLKELFESGVQFLSSEYYYRGQSFEKMVKQSKKVTAKFNEHREMLESLKPTLLKHLGVLKQTQ</sequence>
<accession>A0A8T2KRX5</accession>
<proteinExistence type="predicted"/>
<dbReference type="Proteomes" id="UP000752171">
    <property type="component" value="Unassembled WGS sequence"/>
</dbReference>
<evidence type="ECO:0000313" key="1">
    <source>
        <dbReference type="EMBL" id="KAG9262093.1"/>
    </source>
</evidence>
<gene>
    <name evidence="1" type="ORF">AMEX_G23805</name>
</gene>
<dbReference type="AlphaFoldDB" id="A0A8T2KRX5"/>
<evidence type="ECO:0000313" key="2">
    <source>
        <dbReference type="Proteomes" id="UP000752171"/>
    </source>
</evidence>
<dbReference type="EMBL" id="JAICCE010000021">
    <property type="protein sequence ID" value="KAG9262093.1"/>
    <property type="molecule type" value="Genomic_DNA"/>
</dbReference>
<reference evidence="1 2" key="1">
    <citation type="submission" date="2021-07" db="EMBL/GenBank/DDBJ databases">
        <authorList>
            <person name="Imarazene B."/>
            <person name="Zahm M."/>
            <person name="Klopp C."/>
            <person name="Cabau C."/>
            <person name="Beille S."/>
            <person name="Jouanno E."/>
            <person name="Castinel A."/>
            <person name="Lluch J."/>
            <person name="Gil L."/>
            <person name="Kuchtly C."/>
            <person name="Lopez Roques C."/>
            <person name="Donnadieu C."/>
            <person name="Parrinello H."/>
            <person name="Journot L."/>
            <person name="Du K."/>
            <person name="Schartl M."/>
            <person name="Retaux S."/>
            <person name="Guiguen Y."/>
        </authorList>
    </citation>
    <scope>NUCLEOTIDE SEQUENCE [LARGE SCALE GENOMIC DNA]</scope>
    <source>
        <strain evidence="1">Pach_M1</strain>
        <tissue evidence="1">Testis</tissue>
    </source>
</reference>